<accession>A0A016WCA4</accession>
<dbReference type="Proteomes" id="UP000024635">
    <property type="component" value="Unassembled WGS sequence"/>
</dbReference>
<dbReference type="EMBL" id="JARK01000411">
    <property type="protein sequence ID" value="EYC37265.1"/>
    <property type="molecule type" value="Genomic_DNA"/>
</dbReference>
<name>A0A016WCA4_9BILA</name>
<keyword evidence="1" id="KW-0472">Membrane</keyword>
<sequence>MALSLFLSPKASIIGITKRMTAGTLIVVFFTFLAMLYCVAGYGIGDWIDMGLPPGIPPPTLPPPTTPPKNRRWG</sequence>
<comment type="caution">
    <text evidence="2">The sequence shown here is derived from an EMBL/GenBank/DDBJ whole genome shotgun (WGS) entry which is preliminary data.</text>
</comment>
<gene>
    <name evidence="2" type="primary">Acey_s0811.g2468</name>
    <name evidence="2" type="ORF">Y032_0811g2468</name>
</gene>
<reference evidence="3" key="1">
    <citation type="journal article" date="2015" name="Nat. Genet.">
        <title>The genome and transcriptome of the zoonotic hookworm Ancylostoma ceylanicum identify infection-specific gene families.</title>
        <authorList>
            <person name="Schwarz E.M."/>
            <person name="Hu Y."/>
            <person name="Antoshechkin I."/>
            <person name="Miller M.M."/>
            <person name="Sternberg P.W."/>
            <person name="Aroian R.V."/>
        </authorList>
    </citation>
    <scope>NUCLEOTIDE SEQUENCE</scope>
    <source>
        <strain evidence="3">HY135</strain>
    </source>
</reference>
<protein>
    <submittedName>
        <fullName evidence="2">Uncharacterized protein</fullName>
    </submittedName>
</protein>
<proteinExistence type="predicted"/>
<evidence type="ECO:0000313" key="3">
    <source>
        <dbReference type="Proteomes" id="UP000024635"/>
    </source>
</evidence>
<feature type="transmembrane region" description="Helical" evidence="1">
    <location>
        <begin position="21"/>
        <end position="44"/>
    </location>
</feature>
<dbReference type="AlphaFoldDB" id="A0A016WCA4"/>
<keyword evidence="1" id="KW-1133">Transmembrane helix</keyword>
<evidence type="ECO:0000256" key="1">
    <source>
        <dbReference type="SAM" id="Phobius"/>
    </source>
</evidence>
<organism evidence="2 3">
    <name type="scientific">Ancylostoma ceylanicum</name>
    <dbReference type="NCBI Taxonomy" id="53326"/>
    <lineage>
        <taxon>Eukaryota</taxon>
        <taxon>Metazoa</taxon>
        <taxon>Ecdysozoa</taxon>
        <taxon>Nematoda</taxon>
        <taxon>Chromadorea</taxon>
        <taxon>Rhabditida</taxon>
        <taxon>Rhabditina</taxon>
        <taxon>Rhabditomorpha</taxon>
        <taxon>Strongyloidea</taxon>
        <taxon>Ancylostomatidae</taxon>
        <taxon>Ancylostomatinae</taxon>
        <taxon>Ancylostoma</taxon>
    </lineage>
</organism>
<keyword evidence="3" id="KW-1185">Reference proteome</keyword>
<keyword evidence="1" id="KW-0812">Transmembrane</keyword>
<evidence type="ECO:0000313" key="2">
    <source>
        <dbReference type="EMBL" id="EYC37265.1"/>
    </source>
</evidence>